<dbReference type="GO" id="GO:0071949">
    <property type="term" value="F:FAD binding"/>
    <property type="evidence" value="ECO:0007669"/>
    <property type="project" value="InterPro"/>
</dbReference>
<dbReference type="InterPro" id="IPR036188">
    <property type="entry name" value="FAD/NAD-bd_sf"/>
</dbReference>
<proteinExistence type="predicted"/>
<dbReference type="EMBL" id="KN837138">
    <property type="protein sequence ID" value="KIJ41279.1"/>
    <property type="molecule type" value="Genomic_DNA"/>
</dbReference>
<evidence type="ECO:0000256" key="2">
    <source>
        <dbReference type="ARBA" id="ARBA00022827"/>
    </source>
</evidence>
<keyword evidence="2" id="KW-0274">FAD</keyword>
<feature type="domain" description="FAD-binding" evidence="4">
    <location>
        <begin position="247"/>
        <end position="331"/>
    </location>
</feature>
<protein>
    <recommendedName>
        <fullName evidence="4">FAD-binding domain-containing protein</fullName>
    </recommendedName>
</protein>
<dbReference type="SUPFAM" id="SSF51905">
    <property type="entry name" value="FAD/NAD(P)-binding domain"/>
    <property type="match status" value="1"/>
</dbReference>
<name>A0A0C9V2N9_SPHS4</name>
<keyword evidence="3" id="KW-0560">Oxidoreductase</keyword>
<accession>A0A0C9V2N9</accession>
<dbReference type="PRINTS" id="PR00420">
    <property type="entry name" value="RNGMNOXGNASE"/>
</dbReference>
<dbReference type="SUPFAM" id="SSF54373">
    <property type="entry name" value="FAD-linked reductases, C-terminal domain"/>
    <property type="match status" value="1"/>
</dbReference>
<evidence type="ECO:0000256" key="3">
    <source>
        <dbReference type="ARBA" id="ARBA00023002"/>
    </source>
</evidence>
<keyword evidence="1" id="KW-0285">Flavoprotein</keyword>
<dbReference type="PANTHER" id="PTHR46720">
    <property type="entry name" value="HYDROXYLASE, PUTATIVE (AFU_ORTHOLOGUE AFUA_3G01460)-RELATED"/>
    <property type="match status" value="1"/>
</dbReference>
<gene>
    <name evidence="5" type="ORF">M422DRAFT_75634</name>
</gene>
<dbReference type="Proteomes" id="UP000054279">
    <property type="component" value="Unassembled WGS sequence"/>
</dbReference>
<dbReference type="Pfam" id="PF01494">
    <property type="entry name" value="FAD_binding_3"/>
    <property type="match status" value="1"/>
</dbReference>
<evidence type="ECO:0000313" key="6">
    <source>
        <dbReference type="Proteomes" id="UP000054279"/>
    </source>
</evidence>
<dbReference type="InterPro" id="IPR051104">
    <property type="entry name" value="FAD_monoxygenase"/>
</dbReference>
<reference evidence="5 6" key="1">
    <citation type="submission" date="2014-06" db="EMBL/GenBank/DDBJ databases">
        <title>Evolutionary Origins and Diversification of the Mycorrhizal Mutualists.</title>
        <authorList>
            <consortium name="DOE Joint Genome Institute"/>
            <consortium name="Mycorrhizal Genomics Consortium"/>
            <person name="Kohler A."/>
            <person name="Kuo A."/>
            <person name="Nagy L.G."/>
            <person name="Floudas D."/>
            <person name="Copeland A."/>
            <person name="Barry K.W."/>
            <person name="Cichocki N."/>
            <person name="Veneault-Fourrey C."/>
            <person name="LaButti K."/>
            <person name="Lindquist E.A."/>
            <person name="Lipzen A."/>
            <person name="Lundell T."/>
            <person name="Morin E."/>
            <person name="Murat C."/>
            <person name="Riley R."/>
            <person name="Ohm R."/>
            <person name="Sun H."/>
            <person name="Tunlid A."/>
            <person name="Henrissat B."/>
            <person name="Grigoriev I.V."/>
            <person name="Hibbett D.S."/>
            <person name="Martin F."/>
        </authorList>
    </citation>
    <scope>NUCLEOTIDE SEQUENCE [LARGE SCALE GENOMIC DNA]</scope>
    <source>
        <strain evidence="5 6">SS14</strain>
    </source>
</reference>
<organism evidence="5 6">
    <name type="scientific">Sphaerobolus stellatus (strain SS14)</name>
    <dbReference type="NCBI Taxonomy" id="990650"/>
    <lineage>
        <taxon>Eukaryota</taxon>
        <taxon>Fungi</taxon>
        <taxon>Dikarya</taxon>
        <taxon>Basidiomycota</taxon>
        <taxon>Agaricomycotina</taxon>
        <taxon>Agaricomycetes</taxon>
        <taxon>Phallomycetidae</taxon>
        <taxon>Geastrales</taxon>
        <taxon>Sphaerobolaceae</taxon>
        <taxon>Sphaerobolus</taxon>
    </lineage>
</organism>
<dbReference type="HOGENOM" id="CLU_009665_6_3_1"/>
<dbReference type="OrthoDB" id="417877at2759"/>
<evidence type="ECO:0000256" key="1">
    <source>
        <dbReference type="ARBA" id="ARBA00022630"/>
    </source>
</evidence>
<evidence type="ECO:0000259" key="4">
    <source>
        <dbReference type="Pfam" id="PF01494"/>
    </source>
</evidence>
<keyword evidence="6" id="KW-1185">Reference proteome</keyword>
<dbReference type="AlphaFoldDB" id="A0A0C9V2N9"/>
<sequence>MIWGKTWRILELLDLADEASKIAHAPPSSALGIGFDFRRSDQASIGERFLLAEMPYGCIRFHRAEFLDVFVNHLPTGVAHFRKRVKSYEQDTPGDPITLHFNDGSTAECDVLVGADGVKSMVRAEMLKHIASTKGNPDLLDLIDPFFSGTIAYRGLIPVDKMPKGPDGSPHRTIRSPMMYCGKSKHVVSYSISQGSIVNVVTFASEPEKEGAPAYDGPWVTEVSKQELLDCYANWEPEVVDMLNCIERPTKWAMHQLKHLPNYVDGRVALLGDAAHAMTPHQGAGAGQAIEDAYVLAGILGDHHTQLDNIDTALRAYDHMRRPLASHVLQGSRDAGRMYEFNGPQGEHYETLCPAIQRQWEWIWASTPEEDLENALKWMKEQ</sequence>
<dbReference type="GO" id="GO:0044550">
    <property type="term" value="P:secondary metabolite biosynthetic process"/>
    <property type="evidence" value="ECO:0007669"/>
    <property type="project" value="TreeGrafter"/>
</dbReference>
<evidence type="ECO:0000313" key="5">
    <source>
        <dbReference type="EMBL" id="KIJ41279.1"/>
    </source>
</evidence>
<dbReference type="InterPro" id="IPR002938">
    <property type="entry name" value="FAD-bd"/>
</dbReference>
<dbReference type="GO" id="GO:0016491">
    <property type="term" value="F:oxidoreductase activity"/>
    <property type="evidence" value="ECO:0007669"/>
    <property type="project" value="UniProtKB-KW"/>
</dbReference>
<dbReference type="PANTHER" id="PTHR46720:SF3">
    <property type="entry name" value="FAD-BINDING DOMAIN-CONTAINING PROTEIN-RELATED"/>
    <property type="match status" value="1"/>
</dbReference>
<dbReference type="Gene3D" id="3.50.50.60">
    <property type="entry name" value="FAD/NAD(P)-binding domain"/>
    <property type="match status" value="1"/>
</dbReference>